<dbReference type="GO" id="GO:0008756">
    <property type="term" value="F:o-succinylbenzoate-CoA ligase activity"/>
    <property type="evidence" value="ECO:0007669"/>
    <property type="project" value="UniProtKB-EC"/>
</dbReference>
<feature type="compositionally biased region" description="Basic and acidic residues" evidence="1">
    <location>
        <begin position="63"/>
        <end position="78"/>
    </location>
</feature>
<dbReference type="EMBL" id="JAOB01000033">
    <property type="protein sequence ID" value="EUA52407.1"/>
    <property type="molecule type" value="Genomic_DNA"/>
</dbReference>
<sequence length="258" mass="28118">MVVRRGCAAPTLDELRAHVARTLDVTAAPASCTSSTRCRCAESARSTGKRWPAGWVAANRLGGRECRSPRDGRGRDRPGPGCGRVRAARAHCGSSPCATRRQNGSPPMPGRHRYPAGGNPHRLGYRSGGSHRASRRRLGPVVARRLRWRVLPLVAWATAGAWAFALAMIDGWQRGFAARLTDKNEYLRQVPTITDIPEALRTFSSRILDFQPNSWITHVSGHPPGALLTFVWLDRLGLGGGAWAGLLCLLAGRARRPR</sequence>
<organism evidence="3">
    <name type="scientific">Mycobacterium xenopi 4042</name>
    <dbReference type="NCBI Taxonomy" id="1299334"/>
    <lineage>
        <taxon>Bacteria</taxon>
        <taxon>Bacillati</taxon>
        <taxon>Actinomycetota</taxon>
        <taxon>Actinomycetes</taxon>
        <taxon>Mycobacteriales</taxon>
        <taxon>Mycobacteriaceae</taxon>
        <taxon>Mycobacterium</taxon>
    </lineage>
</organism>
<evidence type="ECO:0000256" key="1">
    <source>
        <dbReference type="SAM" id="MobiDB-lite"/>
    </source>
</evidence>
<evidence type="ECO:0000256" key="2">
    <source>
        <dbReference type="SAM" id="Phobius"/>
    </source>
</evidence>
<reference evidence="3" key="1">
    <citation type="submission" date="2014-01" db="EMBL/GenBank/DDBJ databases">
        <authorList>
            <person name="Brown-Elliot B."/>
            <person name="Wallace R."/>
            <person name="Lenaerts A."/>
            <person name="Ordway D."/>
            <person name="DeGroote M.A."/>
            <person name="Parker T."/>
            <person name="Sizemore C."/>
            <person name="Tallon L.J."/>
            <person name="Sadzewicz L.K."/>
            <person name="Sengamalay N."/>
            <person name="Fraser C.M."/>
            <person name="Hine E."/>
            <person name="Shefchek K.A."/>
            <person name="Das S.P."/>
            <person name="Tettelin H."/>
        </authorList>
    </citation>
    <scope>NUCLEOTIDE SEQUENCE [LARGE SCALE GENOMIC DNA]</scope>
    <source>
        <strain evidence="3">4042</strain>
    </source>
</reference>
<proteinExistence type="predicted"/>
<keyword evidence="2" id="KW-0812">Transmembrane</keyword>
<feature type="compositionally biased region" description="Polar residues" evidence="1">
    <location>
        <begin position="96"/>
        <end position="105"/>
    </location>
</feature>
<evidence type="ECO:0000313" key="3">
    <source>
        <dbReference type="EMBL" id="EUA52407.1"/>
    </source>
</evidence>
<accession>X8C7S3</accession>
<feature type="transmembrane region" description="Helical" evidence="2">
    <location>
        <begin position="232"/>
        <end position="252"/>
    </location>
</feature>
<protein>
    <submittedName>
        <fullName evidence="3">Acyl-CoA synthetase domain protein</fullName>
        <ecNumber evidence="3">6.2.1.26</ecNumber>
    </submittedName>
</protein>
<feature type="region of interest" description="Disordered" evidence="1">
    <location>
        <begin position="63"/>
        <end position="119"/>
    </location>
</feature>
<comment type="caution">
    <text evidence="3">The sequence shown here is derived from an EMBL/GenBank/DDBJ whole genome shotgun (WGS) entry which is preliminary data.</text>
</comment>
<name>X8C7S3_MYCXE</name>
<gene>
    <name evidence="3" type="primary">menE2</name>
    <name evidence="3" type="ORF">I553_2594</name>
</gene>
<dbReference type="AlphaFoldDB" id="X8C7S3"/>
<keyword evidence="2" id="KW-0472">Membrane</keyword>
<dbReference type="PATRIC" id="fig|1299334.3.peg.3700"/>
<feature type="transmembrane region" description="Helical" evidence="2">
    <location>
        <begin position="150"/>
        <end position="169"/>
    </location>
</feature>
<dbReference type="EC" id="6.2.1.26" evidence="3"/>
<keyword evidence="2" id="KW-1133">Transmembrane helix</keyword>
<keyword evidence="3" id="KW-0436">Ligase</keyword>